<feature type="domain" description="Phosphoadenosine phosphosulphate reductase" evidence="1">
    <location>
        <begin position="164"/>
        <end position="270"/>
    </location>
</feature>
<dbReference type="InterPro" id="IPR014729">
    <property type="entry name" value="Rossmann-like_a/b/a_fold"/>
</dbReference>
<dbReference type="Proteomes" id="UP001055105">
    <property type="component" value="Unassembled WGS sequence"/>
</dbReference>
<dbReference type="GO" id="GO:0003824">
    <property type="term" value="F:catalytic activity"/>
    <property type="evidence" value="ECO:0007669"/>
    <property type="project" value="InterPro"/>
</dbReference>
<dbReference type="SUPFAM" id="SSF52402">
    <property type="entry name" value="Adenine nucleotide alpha hydrolases-like"/>
    <property type="match status" value="1"/>
</dbReference>
<dbReference type="AlphaFoldDB" id="A0AA37P3H9"/>
<accession>A0AA37P3H9</accession>
<dbReference type="Gene3D" id="3.40.50.620">
    <property type="entry name" value="HUPs"/>
    <property type="match status" value="1"/>
</dbReference>
<dbReference type="PANTHER" id="PTHR43196">
    <property type="entry name" value="SULFATE ADENYLYLTRANSFERASE SUBUNIT 2"/>
    <property type="match status" value="1"/>
</dbReference>
<proteinExistence type="predicted"/>
<dbReference type="InterPro" id="IPR002500">
    <property type="entry name" value="PAPS_reduct_dom"/>
</dbReference>
<dbReference type="PANTHER" id="PTHR43196:SF2">
    <property type="entry name" value="PHOSPHOADENOSINE PHOSPHOSULFATE REDUCTASE"/>
    <property type="match status" value="1"/>
</dbReference>
<sequence>MKYRFEIKIYFYMKPLTLSDLRTRQAWPLNQKIDHTCYAMETFVAYCKEHDRTPYVSFSGGLNSTVLLDLARRFVDPNMKGVFCSTGNEYPEIVRFVRHTDNIEIIHPAMPPREVMARYGFPLVSKEQAQAVRNIRTTNSDKLRTYRLYGDGVRRAGVLSEKWRYLISEPYMTSEKCCEILKKRPFRKFNAQTQSLGMVGTMADESKLRQTMYVRRGGCNVFSDNPRKVHSAPLSIWTAADCRDYIHRFDIPYCPIYDIPGITRTGCVFCGFGAHLGGGGRRFHILYTLHPKLYQMAMNYTNNGYTLRYALRRMGVQLPDEHPELF</sequence>
<name>A0AA37P3H9_9BACT</name>
<evidence type="ECO:0000313" key="3">
    <source>
        <dbReference type="Proteomes" id="UP001055105"/>
    </source>
</evidence>
<reference evidence="2" key="1">
    <citation type="submission" date="2022-01" db="EMBL/GenBank/DDBJ databases">
        <title>Novel bile acid biosynthetic pathways are enriched in the microbiome of centenarians.</title>
        <authorList>
            <person name="Sato Y."/>
            <person name="Atarashi K."/>
            <person name="Plichta R.D."/>
            <person name="Arai Y."/>
            <person name="Sasajima S."/>
            <person name="Kearney M.S."/>
            <person name="Suda W."/>
            <person name="Takeshita K."/>
            <person name="Sasaki T."/>
            <person name="Okamoto S."/>
            <person name="Skelly N.A."/>
            <person name="Okamura Y."/>
            <person name="Vlamakis H."/>
            <person name="Li Y."/>
            <person name="Tanoue T."/>
            <person name="Takei H."/>
            <person name="Nittono H."/>
            <person name="Narushima S."/>
            <person name="Irie J."/>
            <person name="Itoh H."/>
            <person name="Moriya K."/>
            <person name="Sugiura Y."/>
            <person name="Suematsu M."/>
            <person name="Moritoki N."/>
            <person name="Shibata S."/>
            <person name="Littman R.D."/>
            <person name="Fischbach A.M."/>
            <person name="Uwamino Y."/>
            <person name="Inoue T."/>
            <person name="Honda A."/>
            <person name="Hattori M."/>
            <person name="Murai T."/>
            <person name="Xavier J.R."/>
            <person name="Hirose N."/>
            <person name="Honda K."/>
        </authorList>
    </citation>
    <scope>NUCLEOTIDE SEQUENCE</scope>
    <source>
        <strain evidence="2">CE91-St16</strain>
    </source>
</reference>
<dbReference type="EMBL" id="BQOL01000001">
    <property type="protein sequence ID" value="GKI17738.1"/>
    <property type="molecule type" value="Genomic_DNA"/>
</dbReference>
<evidence type="ECO:0000259" key="1">
    <source>
        <dbReference type="Pfam" id="PF01507"/>
    </source>
</evidence>
<gene>
    <name evidence="2" type="ORF">CE91St16_06460</name>
</gene>
<comment type="caution">
    <text evidence="2">The sequence shown here is derived from an EMBL/GenBank/DDBJ whole genome shotgun (WGS) entry which is preliminary data.</text>
</comment>
<evidence type="ECO:0000313" key="2">
    <source>
        <dbReference type="EMBL" id="GKI17738.1"/>
    </source>
</evidence>
<protein>
    <recommendedName>
        <fullName evidence="1">Phosphoadenosine phosphosulphate reductase domain-containing protein</fullName>
    </recommendedName>
</protein>
<dbReference type="InterPro" id="IPR050128">
    <property type="entry name" value="Sulfate_adenylyltrnsfr_sub2"/>
</dbReference>
<organism evidence="2 3">
    <name type="scientific">Alistipes finegoldii</name>
    <dbReference type="NCBI Taxonomy" id="214856"/>
    <lineage>
        <taxon>Bacteria</taxon>
        <taxon>Pseudomonadati</taxon>
        <taxon>Bacteroidota</taxon>
        <taxon>Bacteroidia</taxon>
        <taxon>Bacteroidales</taxon>
        <taxon>Rikenellaceae</taxon>
        <taxon>Alistipes</taxon>
    </lineage>
</organism>
<feature type="domain" description="Phosphoadenosine phosphosulphate reductase" evidence="1">
    <location>
        <begin position="54"/>
        <end position="101"/>
    </location>
</feature>
<dbReference type="Pfam" id="PF01507">
    <property type="entry name" value="PAPS_reduct"/>
    <property type="match status" value="2"/>
</dbReference>